<evidence type="ECO:0000313" key="1">
    <source>
        <dbReference type="EMBL" id="KNY28305.1"/>
    </source>
</evidence>
<keyword evidence="2" id="KW-1185">Reference proteome</keyword>
<reference evidence="2" key="1">
    <citation type="submission" date="2015-07" db="EMBL/GenBank/DDBJ databases">
        <title>Near-Complete Genome Sequence of the Cellulolytic Bacterium Bacteroides (Pseudobacteroides) cellulosolvens ATCC 35603.</title>
        <authorList>
            <person name="Dassa B."/>
            <person name="Utturkar S.M."/>
            <person name="Klingeman D.M."/>
            <person name="Hurt R.A."/>
            <person name="Keller M."/>
            <person name="Xu J."/>
            <person name="Reddy Y.H.K."/>
            <person name="Borovok I."/>
            <person name="Grinberg I.R."/>
            <person name="Lamed R."/>
            <person name="Zhivin O."/>
            <person name="Bayer E.A."/>
            <person name="Brown S.D."/>
        </authorList>
    </citation>
    <scope>NUCLEOTIDE SEQUENCE [LARGE SCALE GENOMIC DNA]</scope>
    <source>
        <strain evidence="2">DSM 2933</strain>
    </source>
</reference>
<organism evidence="1 2">
    <name type="scientific">Pseudobacteroides cellulosolvens ATCC 35603 = DSM 2933</name>
    <dbReference type="NCBI Taxonomy" id="398512"/>
    <lineage>
        <taxon>Bacteria</taxon>
        <taxon>Bacillati</taxon>
        <taxon>Bacillota</taxon>
        <taxon>Clostridia</taxon>
        <taxon>Eubacteriales</taxon>
        <taxon>Oscillospiraceae</taxon>
        <taxon>Pseudobacteroides</taxon>
    </lineage>
</organism>
<dbReference type="RefSeq" id="WP_036938487.1">
    <property type="nucleotide sequence ID" value="NZ_JQKC01000007.1"/>
</dbReference>
<evidence type="ECO:0000313" key="2">
    <source>
        <dbReference type="Proteomes" id="UP000036923"/>
    </source>
</evidence>
<sequence>MSQNRKKPEGISKGGDAGLISTGTEKLIITFNTMPHTTEFSGGISIENVTNEEIALIMKYRVFAVFEHFSIIL</sequence>
<protein>
    <submittedName>
        <fullName evidence="1">Uncharacterized protein</fullName>
    </submittedName>
</protein>
<dbReference type="AlphaFoldDB" id="A0A0L6JRJ3"/>
<proteinExistence type="predicted"/>
<name>A0A0L6JRJ3_9FIRM</name>
<dbReference type="Proteomes" id="UP000036923">
    <property type="component" value="Unassembled WGS sequence"/>
</dbReference>
<dbReference type="EMBL" id="LGTC01000001">
    <property type="protein sequence ID" value="KNY28305.1"/>
    <property type="molecule type" value="Genomic_DNA"/>
</dbReference>
<comment type="caution">
    <text evidence="1">The sequence shown here is derived from an EMBL/GenBank/DDBJ whole genome shotgun (WGS) entry which is preliminary data.</text>
</comment>
<gene>
    <name evidence="1" type="ORF">Bccel_3579</name>
</gene>
<accession>A0A0L6JRJ3</accession>